<dbReference type="PANTHER" id="PTHR12655">
    <property type="entry name" value="ACYL-COA THIOESTERASE"/>
    <property type="match status" value="1"/>
</dbReference>
<reference evidence="7 8" key="1">
    <citation type="submission" date="2018-11" db="EMBL/GenBank/DDBJ databases">
        <title>Genome sequence of Apiotrichum porosum DSM 27194.</title>
        <authorList>
            <person name="Aliyu H."/>
            <person name="Gorte O."/>
            <person name="Ochsenreither K."/>
        </authorList>
    </citation>
    <scope>NUCLEOTIDE SEQUENCE [LARGE SCALE GENOMIC DNA]</scope>
    <source>
        <strain evidence="7 8">DSM 27194</strain>
    </source>
</reference>
<proteinExistence type="inferred from homology"/>
<dbReference type="Proteomes" id="UP000279236">
    <property type="component" value="Unassembled WGS sequence"/>
</dbReference>
<sequence length="514" mass="56982">MSAARSAGAAPRAAHFSTCNKLPFFGAVNAASSSAPRPPHYTPASMRNAASQAQARKQLVTLTEIDRLLTHIAHSANAGTKKSDTPMVMRAHPIPWMQAGCGAPELETAASKSPQGPPLTQKEKDELIEPKHMSASYTSFDLPLATDPKLYDQYVNFSGGFRMGKLLENLDSLAGAVAYRHCLANAPPADGKATENFHQMANRAGIYLATASADRLDMFGKLNHENVRDLKFSGFVTWTGNSSMEVFVKMEGRRPGADQSDTLMLGRFSMVCRDSHTHKARKVPPLIVDTPEEKMLWDIGQEHKEQRHEFLQASLDKKPPTSDEVADLHKFMLDVRDKKEWHGETIVPMSETVTQSVQLMFPQERNLHGKVFGGFLMRMAFELCFTNAAIFAQRPMRFLSLDQITFRLPVPIGAVVRLTSKVVKTTQPQDGPYGEAKAHIMVTAEVDDIASGTRQETNTFYFTMGLEDGSLIGRTVVPELYDEAMDFLEGERRLAIGQEMRRLYDADKVMADDA</sequence>
<dbReference type="AlphaFoldDB" id="A0A427Y4G3"/>
<feature type="region of interest" description="Disordered" evidence="5">
    <location>
        <begin position="31"/>
        <end position="52"/>
    </location>
</feature>
<dbReference type="PROSITE" id="PS51770">
    <property type="entry name" value="HOTDOG_ACOT"/>
    <property type="match status" value="2"/>
</dbReference>
<dbReference type="GO" id="GO:0006637">
    <property type="term" value="P:acyl-CoA metabolic process"/>
    <property type="evidence" value="ECO:0007669"/>
    <property type="project" value="TreeGrafter"/>
</dbReference>
<comment type="caution">
    <text evidence="7">The sequence shown here is derived from an EMBL/GenBank/DDBJ whole genome shotgun (WGS) entry which is preliminary data.</text>
</comment>
<feature type="domain" description="HotDog ACOT-type" evidence="6">
    <location>
        <begin position="350"/>
        <end position="470"/>
    </location>
</feature>
<feature type="domain" description="HotDog ACOT-type" evidence="6">
    <location>
        <begin position="140"/>
        <end position="276"/>
    </location>
</feature>
<comment type="similarity">
    <text evidence="1">Belongs to the acyl coenzyme A hydrolase family.</text>
</comment>
<dbReference type="PANTHER" id="PTHR12655:SF0">
    <property type="entry name" value="ACYL-COENZYME A THIOESTERASE 9, MITOCHONDRIAL"/>
    <property type="match status" value="1"/>
</dbReference>
<evidence type="ECO:0000256" key="2">
    <source>
        <dbReference type="ARBA" id="ARBA00022737"/>
    </source>
</evidence>
<dbReference type="GeneID" id="39588702"/>
<evidence type="ECO:0000256" key="1">
    <source>
        <dbReference type="ARBA" id="ARBA00010458"/>
    </source>
</evidence>
<dbReference type="SUPFAM" id="SSF54637">
    <property type="entry name" value="Thioesterase/thiol ester dehydrase-isomerase"/>
    <property type="match status" value="2"/>
</dbReference>
<evidence type="ECO:0000313" key="7">
    <source>
        <dbReference type="EMBL" id="RSH85972.1"/>
    </source>
</evidence>
<evidence type="ECO:0000256" key="5">
    <source>
        <dbReference type="SAM" id="MobiDB-lite"/>
    </source>
</evidence>
<evidence type="ECO:0000259" key="6">
    <source>
        <dbReference type="PROSITE" id="PS51770"/>
    </source>
</evidence>
<evidence type="ECO:0000256" key="3">
    <source>
        <dbReference type="ARBA" id="ARBA00022801"/>
    </source>
</evidence>
<accession>A0A427Y4G3</accession>
<keyword evidence="8" id="KW-1185">Reference proteome</keyword>
<keyword evidence="2" id="KW-0677">Repeat</keyword>
<dbReference type="RefSeq" id="XP_028478757.1">
    <property type="nucleotide sequence ID" value="XM_028619785.1"/>
</dbReference>
<dbReference type="GO" id="GO:0005739">
    <property type="term" value="C:mitochondrion"/>
    <property type="evidence" value="ECO:0007669"/>
    <property type="project" value="TreeGrafter"/>
</dbReference>
<dbReference type="STRING" id="105984.A0A427Y4G3"/>
<dbReference type="EMBL" id="RSCE01000002">
    <property type="protein sequence ID" value="RSH85972.1"/>
    <property type="molecule type" value="Genomic_DNA"/>
</dbReference>
<dbReference type="CDD" id="cd03442">
    <property type="entry name" value="BFIT_BACH"/>
    <property type="match status" value="2"/>
</dbReference>
<organism evidence="7 8">
    <name type="scientific">Apiotrichum porosum</name>
    <dbReference type="NCBI Taxonomy" id="105984"/>
    <lineage>
        <taxon>Eukaryota</taxon>
        <taxon>Fungi</taxon>
        <taxon>Dikarya</taxon>
        <taxon>Basidiomycota</taxon>
        <taxon>Agaricomycotina</taxon>
        <taxon>Tremellomycetes</taxon>
        <taxon>Trichosporonales</taxon>
        <taxon>Trichosporonaceae</taxon>
        <taxon>Apiotrichum</taxon>
    </lineage>
</organism>
<evidence type="ECO:0000313" key="8">
    <source>
        <dbReference type="Proteomes" id="UP000279236"/>
    </source>
</evidence>
<gene>
    <name evidence="7" type="ORF">EHS24_004159</name>
</gene>
<keyword evidence="4" id="KW-0809">Transit peptide</keyword>
<evidence type="ECO:0000256" key="4">
    <source>
        <dbReference type="ARBA" id="ARBA00022946"/>
    </source>
</evidence>
<dbReference type="OrthoDB" id="331699at2759"/>
<keyword evidence="3" id="KW-0378">Hydrolase</keyword>
<dbReference type="InterPro" id="IPR033120">
    <property type="entry name" value="HOTDOG_ACOT"/>
</dbReference>
<dbReference type="InterPro" id="IPR029069">
    <property type="entry name" value="HotDog_dom_sf"/>
</dbReference>
<protein>
    <recommendedName>
        <fullName evidence="6">HotDog ACOT-type domain-containing protein</fullName>
    </recommendedName>
</protein>
<dbReference type="GO" id="GO:0047617">
    <property type="term" value="F:fatty acyl-CoA hydrolase activity"/>
    <property type="evidence" value="ECO:0007669"/>
    <property type="project" value="TreeGrafter"/>
</dbReference>
<name>A0A427Y4G3_9TREE</name>
<dbReference type="Gene3D" id="3.10.129.10">
    <property type="entry name" value="Hotdog Thioesterase"/>
    <property type="match status" value="2"/>
</dbReference>